<protein>
    <submittedName>
        <fullName evidence="1">Uncharacterized protein</fullName>
    </submittedName>
</protein>
<proteinExistence type="predicted"/>
<organism evidence="1 2">
    <name type="scientific">Ambrosia artemisiifolia</name>
    <name type="common">Common ragweed</name>
    <dbReference type="NCBI Taxonomy" id="4212"/>
    <lineage>
        <taxon>Eukaryota</taxon>
        <taxon>Viridiplantae</taxon>
        <taxon>Streptophyta</taxon>
        <taxon>Embryophyta</taxon>
        <taxon>Tracheophyta</taxon>
        <taxon>Spermatophyta</taxon>
        <taxon>Magnoliopsida</taxon>
        <taxon>eudicotyledons</taxon>
        <taxon>Gunneridae</taxon>
        <taxon>Pentapetalae</taxon>
        <taxon>asterids</taxon>
        <taxon>campanulids</taxon>
        <taxon>Asterales</taxon>
        <taxon>Asteraceae</taxon>
        <taxon>Asteroideae</taxon>
        <taxon>Heliantheae alliance</taxon>
        <taxon>Heliantheae</taxon>
        <taxon>Ambrosia</taxon>
    </lineage>
</organism>
<evidence type="ECO:0000313" key="2">
    <source>
        <dbReference type="Proteomes" id="UP001206925"/>
    </source>
</evidence>
<reference evidence="1" key="1">
    <citation type="submission" date="2022-06" db="EMBL/GenBank/DDBJ databases">
        <title>Uncovering the hologenomic basis of an extraordinary plant invasion.</title>
        <authorList>
            <person name="Bieker V.C."/>
            <person name="Martin M.D."/>
            <person name="Gilbert T."/>
            <person name="Hodgins K."/>
            <person name="Battlay P."/>
            <person name="Petersen B."/>
            <person name="Wilson J."/>
        </authorList>
    </citation>
    <scope>NUCLEOTIDE SEQUENCE</scope>
    <source>
        <strain evidence="1">AA19_3_7</strain>
        <tissue evidence="1">Leaf</tissue>
    </source>
</reference>
<comment type="caution">
    <text evidence="1">The sequence shown here is derived from an EMBL/GenBank/DDBJ whole genome shotgun (WGS) entry which is preliminary data.</text>
</comment>
<accession>A0AAD5GZ33</accession>
<dbReference type="EMBL" id="JAMZMK010000136">
    <property type="protein sequence ID" value="KAI7757346.1"/>
    <property type="molecule type" value="Genomic_DNA"/>
</dbReference>
<dbReference type="Proteomes" id="UP001206925">
    <property type="component" value="Unassembled WGS sequence"/>
</dbReference>
<name>A0AAD5GZ33_AMBAR</name>
<evidence type="ECO:0000313" key="1">
    <source>
        <dbReference type="EMBL" id="KAI7757346.1"/>
    </source>
</evidence>
<keyword evidence="2" id="KW-1185">Reference proteome</keyword>
<dbReference type="AlphaFoldDB" id="A0AAD5GZ33"/>
<gene>
    <name evidence="1" type="ORF">M8C21_017130</name>
</gene>
<sequence length="40" mass="4450">MFSSSSYTHSNLLFPSSPPLSLTALTLSQTPLWPATLIWR</sequence>